<dbReference type="Pfam" id="PF25780">
    <property type="entry name" value="TPR_IPO5"/>
    <property type="match status" value="1"/>
</dbReference>
<dbReference type="PROSITE" id="PS50077">
    <property type="entry name" value="HEAT_REPEAT"/>
    <property type="match status" value="1"/>
</dbReference>
<comment type="caution">
    <text evidence="11">The sequence shown here is derived from an EMBL/GenBank/DDBJ whole genome shotgun (WGS) entry which is preliminary data.</text>
</comment>
<dbReference type="GO" id="GO:0005634">
    <property type="term" value="C:nucleus"/>
    <property type="evidence" value="ECO:0007669"/>
    <property type="project" value="UniProtKB-ARBA"/>
</dbReference>
<reference evidence="11 12" key="1">
    <citation type="submission" date="2015-11" db="EMBL/GenBank/DDBJ databases">
        <title>The genome of Debaryomyces fabryi.</title>
        <authorList>
            <person name="Tafer H."/>
            <person name="Lopandic K."/>
        </authorList>
    </citation>
    <scope>NUCLEOTIDE SEQUENCE [LARGE SCALE GENOMIC DNA]</scope>
    <source>
        <strain evidence="11 12">CBS 789</strain>
    </source>
</reference>
<dbReference type="InterPro" id="IPR001494">
    <property type="entry name" value="Importin-beta_N"/>
</dbReference>
<keyword evidence="7" id="KW-0539">Nucleus</keyword>
<organism evidence="11 12">
    <name type="scientific">Debaryomyces fabryi</name>
    <dbReference type="NCBI Taxonomy" id="58627"/>
    <lineage>
        <taxon>Eukaryota</taxon>
        <taxon>Fungi</taxon>
        <taxon>Dikarya</taxon>
        <taxon>Ascomycota</taxon>
        <taxon>Saccharomycotina</taxon>
        <taxon>Pichiomycetes</taxon>
        <taxon>Debaryomycetaceae</taxon>
        <taxon>Debaryomyces</taxon>
    </lineage>
</organism>
<evidence type="ECO:0000256" key="1">
    <source>
        <dbReference type="ARBA" id="ARBA00004123"/>
    </source>
</evidence>
<accession>A0A0V1Q1N4</accession>
<evidence type="ECO:0000256" key="4">
    <source>
        <dbReference type="ARBA" id="ARBA00022490"/>
    </source>
</evidence>
<evidence type="ECO:0000256" key="3">
    <source>
        <dbReference type="ARBA" id="ARBA00022448"/>
    </source>
</evidence>
<dbReference type="OrthoDB" id="7862313at2759"/>
<evidence type="ECO:0000256" key="6">
    <source>
        <dbReference type="ARBA" id="ARBA00022927"/>
    </source>
</evidence>
<dbReference type="PANTHER" id="PTHR10527">
    <property type="entry name" value="IMPORTIN BETA"/>
    <property type="match status" value="1"/>
</dbReference>
<dbReference type="SMART" id="SM00913">
    <property type="entry name" value="IBN_N"/>
    <property type="match status" value="1"/>
</dbReference>
<feature type="repeat" description="HEAT" evidence="8">
    <location>
        <begin position="400"/>
        <end position="438"/>
    </location>
</feature>
<evidence type="ECO:0000259" key="10">
    <source>
        <dbReference type="PROSITE" id="PS50166"/>
    </source>
</evidence>
<dbReference type="InterPro" id="IPR040122">
    <property type="entry name" value="Importin_beta"/>
</dbReference>
<proteinExistence type="predicted"/>
<dbReference type="EMBL" id="LMYN01000028">
    <property type="protein sequence ID" value="KSA02397.1"/>
    <property type="molecule type" value="Genomic_DNA"/>
</dbReference>
<evidence type="ECO:0000256" key="9">
    <source>
        <dbReference type="SAM" id="Coils"/>
    </source>
</evidence>
<dbReference type="GO" id="GO:0005737">
    <property type="term" value="C:cytoplasm"/>
    <property type="evidence" value="ECO:0007669"/>
    <property type="project" value="UniProtKB-SubCell"/>
</dbReference>
<name>A0A0V1Q1N4_9ASCO</name>
<feature type="coiled-coil region" evidence="9">
    <location>
        <begin position="307"/>
        <end position="334"/>
    </location>
</feature>
<keyword evidence="5" id="KW-0677">Repeat</keyword>
<evidence type="ECO:0000256" key="2">
    <source>
        <dbReference type="ARBA" id="ARBA00004496"/>
    </source>
</evidence>
<keyword evidence="4" id="KW-0963">Cytoplasm</keyword>
<dbReference type="RefSeq" id="XP_015468499.1">
    <property type="nucleotide sequence ID" value="XM_015610691.1"/>
</dbReference>
<dbReference type="Pfam" id="PF13513">
    <property type="entry name" value="HEAT_EZ"/>
    <property type="match status" value="1"/>
</dbReference>
<dbReference type="Gene3D" id="1.25.10.10">
    <property type="entry name" value="Leucine-rich Repeat Variant"/>
    <property type="match status" value="1"/>
</dbReference>
<dbReference type="AlphaFoldDB" id="A0A0V1Q1N4"/>
<evidence type="ECO:0000313" key="12">
    <source>
        <dbReference type="Proteomes" id="UP000054251"/>
    </source>
</evidence>
<dbReference type="InterPro" id="IPR016024">
    <property type="entry name" value="ARM-type_fold"/>
</dbReference>
<evidence type="ECO:0000313" key="11">
    <source>
        <dbReference type="EMBL" id="KSA02397.1"/>
    </source>
</evidence>
<dbReference type="PROSITE" id="PS50166">
    <property type="entry name" value="IMPORTIN_B_NT"/>
    <property type="match status" value="1"/>
</dbReference>
<dbReference type="Pfam" id="PF03810">
    <property type="entry name" value="IBN_N"/>
    <property type="match status" value="1"/>
</dbReference>
<keyword evidence="9" id="KW-0175">Coiled coil</keyword>
<dbReference type="Proteomes" id="UP000054251">
    <property type="component" value="Unassembled WGS sequence"/>
</dbReference>
<dbReference type="InterPro" id="IPR011989">
    <property type="entry name" value="ARM-like"/>
</dbReference>
<evidence type="ECO:0000256" key="5">
    <source>
        <dbReference type="ARBA" id="ARBA00022737"/>
    </source>
</evidence>
<dbReference type="GeneID" id="26838870"/>
<sequence>MDAQYISSLEETLKQTLVPDSAVIKQASSKLTKDFYTSPLALPSLVHILQNAQDDQLKQLAAVEARKLVLAKWEGVDASLKPQIRESMLNNTFTQSSKLIRHSSARVVASIGEVDLENNEWPELLPVLVKSIQDTNPQTKEMAVYTLYTLLETQIPALVPHVDDFLSLFGNLLRDQTSRDIRVNAVLSLDVVSQFIEEDAEINNQLASKFRDTIPGMVEVLKEVVSNDDNEKAKEVFNVFHSLIFLDSKLIGDHLVNLIQFISEIAANTQLDEEYRTFGLQFLISCVSLRKSKITSNKLGPQITLIAAKIASEEIDVEEELENENEENENEENAPPTLGLRLIAMLSAELPPSQVINPLFDNLNNMLTSSNAFERRAGLLCLGVASSGAPDFFSTQINKIIPALINGLKDSEIIVRVAALRSLSQLTSELQDAVADFHKDLLPLIIDIIDSATSVMAYKYACFALDGLIEFMSHDAIGQYLEALMNKLFHMLQQANSSSLKSAIVSAIGSTAYAGGKGFTPYFNNSIQYLEPFIANAADTEGMTEEDIELRALTFENISTMARAVGSETFSSYAKPLVEAAYNSLSSEHSRIRESGFAFISNMAKVYGAEFAGFLDQIVPEILKCLEQEEFTFNVDGDDEFDGEEEEDLENKFNVHTGITIEKEIASVALSELAIGTGKDFAKYVEQSVKTLADQIDNSYGMREASMNALWKILRAMFKAQYGEDFKAPKGVPQQPYVDSSILQLVQKVREIAITNLEEEFELTMVACILDNLSDSIFMLGPITVVDNASETSFLERLCVQLMNILKNEHPCQIEDEEGPADEEETSETEALLFESTLEVLVNLSITLGSDFNKIFVSFKDIILSQVNSKSKNKRVSAIGALAEISSGLKESNQATQQLLEVFTDRLANDKSLEVKGNAAYGIGILIEHSATDLSSTYQTILQLLFQLLNKTDRKAGEDDEETKDVVNRSYANSCGCVARMALKHEQAIPLEHIMGPLLEHLPLETAFEENTPILLLIIKLYESGNELIASQTDKVVDILAKIFTKEIERIKLINESTLGREENLDRMKQFQTEELKQKVIELLKFLDSKYSGIVSANEVLKSCIN</sequence>
<dbReference type="GO" id="GO:0031267">
    <property type="term" value="F:small GTPase binding"/>
    <property type="evidence" value="ECO:0007669"/>
    <property type="project" value="InterPro"/>
</dbReference>
<feature type="domain" description="Importin N-terminal" evidence="10">
    <location>
        <begin position="27"/>
        <end position="94"/>
    </location>
</feature>
<keyword evidence="6" id="KW-0653">Protein transport</keyword>
<keyword evidence="12" id="KW-1185">Reference proteome</keyword>
<evidence type="ECO:0000256" key="7">
    <source>
        <dbReference type="ARBA" id="ARBA00023242"/>
    </source>
</evidence>
<keyword evidence="3" id="KW-0813">Transport</keyword>
<evidence type="ECO:0000256" key="8">
    <source>
        <dbReference type="PROSITE-ProRule" id="PRU00103"/>
    </source>
</evidence>
<comment type="subcellular location">
    <subcellularLocation>
        <location evidence="2">Cytoplasm</location>
    </subcellularLocation>
    <subcellularLocation>
        <location evidence="1">Nucleus</location>
    </subcellularLocation>
</comment>
<protein>
    <submittedName>
        <fullName evidence="11">Adaptin N terminal domain-containing protein</fullName>
    </submittedName>
</protein>
<dbReference type="GO" id="GO:0006606">
    <property type="term" value="P:protein import into nucleus"/>
    <property type="evidence" value="ECO:0007669"/>
    <property type="project" value="InterPro"/>
</dbReference>
<dbReference type="SUPFAM" id="SSF48371">
    <property type="entry name" value="ARM repeat"/>
    <property type="match status" value="2"/>
</dbReference>
<gene>
    <name evidence="11" type="ORF">AC631_01861</name>
</gene>
<dbReference type="InterPro" id="IPR021133">
    <property type="entry name" value="HEAT_type_2"/>
</dbReference>
<dbReference type="InterPro" id="IPR057672">
    <property type="entry name" value="TPR_IPO4/5"/>
</dbReference>